<dbReference type="InterPro" id="IPR044559">
    <property type="entry name" value="WOX13-like"/>
</dbReference>
<gene>
    <name evidence="5" type="primary">WOX1-2</name>
    <name evidence="5" type="ORF">SELMODRAFT_451353</name>
</gene>
<dbReference type="Proteomes" id="UP000001514">
    <property type="component" value="Unassembled WGS sequence"/>
</dbReference>
<dbReference type="SMART" id="SM00389">
    <property type="entry name" value="HOX"/>
    <property type="match status" value="1"/>
</dbReference>
<keyword evidence="2 3" id="KW-0539">Nucleus</keyword>
<keyword evidence="2 3" id="KW-0371">Homeobox</keyword>
<dbReference type="Gene3D" id="1.10.10.60">
    <property type="entry name" value="Homeodomain-like"/>
    <property type="match status" value="1"/>
</dbReference>
<dbReference type="CDD" id="cd00086">
    <property type="entry name" value="homeodomain"/>
    <property type="match status" value="1"/>
</dbReference>
<evidence type="ECO:0000256" key="1">
    <source>
        <dbReference type="ARBA" id="ARBA00004123"/>
    </source>
</evidence>
<dbReference type="InterPro" id="IPR001356">
    <property type="entry name" value="HD"/>
</dbReference>
<evidence type="ECO:0000256" key="3">
    <source>
        <dbReference type="RuleBase" id="RU000682"/>
    </source>
</evidence>
<reference evidence="5 6" key="1">
    <citation type="journal article" date="2011" name="Science">
        <title>The Selaginella genome identifies genetic changes associated with the evolution of vascular plants.</title>
        <authorList>
            <person name="Banks J.A."/>
            <person name="Nishiyama T."/>
            <person name="Hasebe M."/>
            <person name="Bowman J.L."/>
            <person name="Gribskov M."/>
            <person name="dePamphilis C."/>
            <person name="Albert V.A."/>
            <person name="Aono N."/>
            <person name="Aoyama T."/>
            <person name="Ambrose B.A."/>
            <person name="Ashton N.W."/>
            <person name="Axtell M.J."/>
            <person name="Barker E."/>
            <person name="Barker M.S."/>
            <person name="Bennetzen J.L."/>
            <person name="Bonawitz N.D."/>
            <person name="Chapple C."/>
            <person name="Cheng C."/>
            <person name="Correa L.G."/>
            <person name="Dacre M."/>
            <person name="DeBarry J."/>
            <person name="Dreyer I."/>
            <person name="Elias M."/>
            <person name="Engstrom E.M."/>
            <person name="Estelle M."/>
            <person name="Feng L."/>
            <person name="Finet C."/>
            <person name="Floyd S.K."/>
            <person name="Frommer W.B."/>
            <person name="Fujita T."/>
            <person name="Gramzow L."/>
            <person name="Gutensohn M."/>
            <person name="Harholt J."/>
            <person name="Hattori M."/>
            <person name="Heyl A."/>
            <person name="Hirai T."/>
            <person name="Hiwatashi Y."/>
            <person name="Ishikawa M."/>
            <person name="Iwata M."/>
            <person name="Karol K.G."/>
            <person name="Koehler B."/>
            <person name="Kolukisaoglu U."/>
            <person name="Kubo M."/>
            <person name="Kurata T."/>
            <person name="Lalonde S."/>
            <person name="Li K."/>
            <person name="Li Y."/>
            <person name="Litt A."/>
            <person name="Lyons E."/>
            <person name="Manning G."/>
            <person name="Maruyama T."/>
            <person name="Michael T.P."/>
            <person name="Mikami K."/>
            <person name="Miyazaki S."/>
            <person name="Morinaga S."/>
            <person name="Murata T."/>
            <person name="Mueller-Roeber B."/>
            <person name="Nelson D.R."/>
            <person name="Obara M."/>
            <person name="Oguri Y."/>
            <person name="Olmstead R.G."/>
            <person name="Onodera N."/>
            <person name="Petersen B.L."/>
            <person name="Pils B."/>
            <person name="Prigge M."/>
            <person name="Rensing S.A."/>
            <person name="Riano-Pachon D.M."/>
            <person name="Roberts A.W."/>
            <person name="Sato Y."/>
            <person name="Scheller H.V."/>
            <person name="Schulz B."/>
            <person name="Schulz C."/>
            <person name="Shakirov E.V."/>
            <person name="Shibagaki N."/>
            <person name="Shinohara N."/>
            <person name="Shippen D.E."/>
            <person name="Soerensen I."/>
            <person name="Sotooka R."/>
            <person name="Sugimoto N."/>
            <person name="Sugita M."/>
            <person name="Sumikawa N."/>
            <person name="Tanurdzic M."/>
            <person name="Theissen G."/>
            <person name="Ulvskov P."/>
            <person name="Wakazuki S."/>
            <person name="Weng J.K."/>
            <person name="Willats W.W."/>
            <person name="Wipf D."/>
            <person name="Wolf P.G."/>
            <person name="Yang L."/>
            <person name="Zimmer A.D."/>
            <person name="Zhu Q."/>
            <person name="Mitros T."/>
            <person name="Hellsten U."/>
            <person name="Loque D."/>
            <person name="Otillar R."/>
            <person name="Salamov A."/>
            <person name="Schmutz J."/>
            <person name="Shapiro H."/>
            <person name="Lindquist E."/>
            <person name="Lucas S."/>
            <person name="Rokhsar D."/>
            <person name="Grigoriev I.V."/>
        </authorList>
    </citation>
    <scope>NUCLEOTIDE SEQUENCE [LARGE SCALE GENOMIC DNA]</scope>
</reference>
<feature type="DNA-binding region" description="Homeobox" evidence="2">
    <location>
        <begin position="61"/>
        <end position="125"/>
    </location>
</feature>
<dbReference type="InterPro" id="IPR009057">
    <property type="entry name" value="Homeodomain-like_sf"/>
</dbReference>
<dbReference type="GO" id="GO:0003677">
    <property type="term" value="F:DNA binding"/>
    <property type="evidence" value="ECO:0007669"/>
    <property type="project" value="UniProtKB-UniRule"/>
</dbReference>
<dbReference type="PROSITE" id="PS50071">
    <property type="entry name" value="HOMEOBOX_2"/>
    <property type="match status" value="1"/>
</dbReference>
<dbReference type="SUPFAM" id="SSF46689">
    <property type="entry name" value="Homeodomain-like"/>
    <property type="match status" value="1"/>
</dbReference>
<evidence type="ECO:0000313" key="6">
    <source>
        <dbReference type="Proteomes" id="UP000001514"/>
    </source>
</evidence>
<dbReference type="Gramene" id="EFJ30617">
    <property type="protein sequence ID" value="EFJ30617"/>
    <property type="gene ID" value="SELMODRAFT_451353"/>
</dbReference>
<dbReference type="GO" id="GO:0006355">
    <property type="term" value="P:regulation of DNA-templated transcription"/>
    <property type="evidence" value="ECO:0000318"/>
    <property type="project" value="GO_Central"/>
</dbReference>
<dbReference type="KEGG" id="smo:SELMODRAFT_451353"/>
<keyword evidence="6" id="KW-1185">Reference proteome</keyword>
<dbReference type="HOGENOM" id="CLU_1100058_0_0_1"/>
<dbReference type="EMBL" id="GL377575">
    <property type="protein sequence ID" value="EFJ30617.1"/>
    <property type="molecule type" value="Genomic_DNA"/>
</dbReference>
<protein>
    <submittedName>
        <fullName evidence="5">Uncharacterized protein WOX1-2</fullName>
    </submittedName>
</protein>
<dbReference type="PANTHER" id="PTHR46777">
    <property type="entry name" value="WUSCHEL-RELATED HOMEOBOX 13"/>
    <property type="match status" value="1"/>
</dbReference>
<dbReference type="AlphaFoldDB" id="D8RAG9"/>
<dbReference type="InParanoid" id="D8RAG9"/>
<keyword evidence="2 3" id="KW-0238">DNA-binding</keyword>
<evidence type="ECO:0000313" key="5">
    <source>
        <dbReference type="EMBL" id="EFJ30617.1"/>
    </source>
</evidence>
<accession>D8RAG9</accession>
<sequence>MVDNGLPLGPSLETLDHTLGYHPGVLTGTLNCSPRSFWVRSIVLSQGQRENNDLVASPARPPHERWLPNREQLAVLEDLYSKGTMPSQENIAEAVSLVGHDHGPVSESKVYFWFQNKKARERRQRRRIEEANAASGACASAIATTAAASASSGSGPESSLITLRNVGDGVAPAIVPPTSAALWSAVSLSFKPKPQSVRRRNIFYGRQRILQHPVNSRRSYIPPLYFSDRWSRSRLRHGVRYNDTVVSERFFLF</sequence>
<evidence type="ECO:0000259" key="4">
    <source>
        <dbReference type="PROSITE" id="PS50071"/>
    </source>
</evidence>
<proteinExistence type="predicted"/>
<dbReference type="PANTHER" id="PTHR46777:SF5">
    <property type="entry name" value="WUSCHEL-RELATED HOMEOBOX 13"/>
    <property type="match status" value="1"/>
</dbReference>
<feature type="domain" description="Homeobox" evidence="4">
    <location>
        <begin position="59"/>
        <end position="124"/>
    </location>
</feature>
<dbReference type="Pfam" id="PF00046">
    <property type="entry name" value="Homeodomain"/>
    <property type="match status" value="1"/>
</dbReference>
<comment type="subcellular location">
    <subcellularLocation>
        <location evidence="1 2 3">Nucleus</location>
    </subcellularLocation>
</comment>
<dbReference type="GO" id="GO:0003700">
    <property type="term" value="F:DNA-binding transcription factor activity"/>
    <property type="evidence" value="ECO:0000318"/>
    <property type="project" value="GO_Central"/>
</dbReference>
<dbReference type="eggNOG" id="ENOG502QVAV">
    <property type="taxonomic scope" value="Eukaryota"/>
</dbReference>
<evidence type="ECO:0000256" key="2">
    <source>
        <dbReference type="PROSITE-ProRule" id="PRU00108"/>
    </source>
</evidence>
<dbReference type="GO" id="GO:0005634">
    <property type="term" value="C:nucleus"/>
    <property type="evidence" value="ECO:0007669"/>
    <property type="project" value="UniProtKB-SubCell"/>
</dbReference>
<name>D8RAG9_SELML</name>
<organism evidence="6">
    <name type="scientific">Selaginella moellendorffii</name>
    <name type="common">Spikemoss</name>
    <dbReference type="NCBI Taxonomy" id="88036"/>
    <lineage>
        <taxon>Eukaryota</taxon>
        <taxon>Viridiplantae</taxon>
        <taxon>Streptophyta</taxon>
        <taxon>Embryophyta</taxon>
        <taxon>Tracheophyta</taxon>
        <taxon>Lycopodiopsida</taxon>
        <taxon>Selaginellales</taxon>
        <taxon>Selaginellaceae</taxon>
        <taxon>Selaginella</taxon>
    </lineage>
</organism>